<accession>A0ABT9AIK5</accession>
<keyword evidence="3" id="KW-1185">Reference proteome</keyword>
<dbReference type="SUPFAM" id="SSF158668">
    <property type="entry name" value="MtlR-like"/>
    <property type="match status" value="1"/>
</dbReference>
<feature type="region of interest" description="Disordered" evidence="1">
    <location>
        <begin position="257"/>
        <end position="281"/>
    </location>
</feature>
<dbReference type="RefSeq" id="WP_305014357.1">
    <property type="nucleotide sequence ID" value="NZ_JAUQSX010000020.1"/>
</dbReference>
<evidence type="ECO:0000313" key="3">
    <source>
        <dbReference type="Proteomes" id="UP001167796"/>
    </source>
</evidence>
<evidence type="ECO:0000256" key="1">
    <source>
        <dbReference type="SAM" id="MobiDB-lite"/>
    </source>
</evidence>
<evidence type="ECO:0008006" key="4">
    <source>
        <dbReference type="Google" id="ProtNLM"/>
    </source>
</evidence>
<dbReference type="InterPro" id="IPR038026">
    <property type="entry name" value="MtlR-like_sf"/>
</dbReference>
<gene>
    <name evidence="2" type="ORF">Q5H92_25225</name>
</gene>
<dbReference type="Gene3D" id="1.20.120.330">
    <property type="entry name" value="Nucleotidyltransferases domain 2"/>
    <property type="match status" value="1"/>
</dbReference>
<dbReference type="EMBL" id="JAUQSX010000020">
    <property type="protein sequence ID" value="MDO7849690.1"/>
    <property type="molecule type" value="Genomic_DNA"/>
</dbReference>
<proteinExistence type="predicted"/>
<name>A0ABT9AIK5_9BACT</name>
<organism evidence="2 3">
    <name type="scientific">Hymenobacter mellowenesis</name>
    <dbReference type="NCBI Taxonomy" id="3063995"/>
    <lineage>
        <taxon>Bacteria</taxon>
        <taxon>Pseudomonadati</taxon>
        <taxon>Bacteroidota</taxon>
        <taxon>Cytophagia</taxon>
        <taxon>Cytophagales</taxon>
        <taxon>Hymenobacteraceae</taxon>
        <taxon>Hymenobacter</taxon>
    </lineage>
</organism>
<sequence length="281" mass="30947">MENSAQQPPKDKSVSKEEALFTLPQRITELVETESDRGSILILGAYIDEILGLLISAACVSDSLGDGILKHGHPAGTFDSRLLIAQAFGLIHDEDVKGLRIIQKIRNKAAHFDRSGRGFDVLFDSPATADQVVELSLLFYEKLTDRSSLAVRHSFVESARNVAQRLLLRRPDIKRPAPLKSTQELITTALSLNEDTPLVELIDKLRELKDSPEGKAMYQGFVHTISKMVLNSQTSADGNGLPDEMILAVSDMMSRPFNFPLGPDNDKEAGFDQSEDDSDQA</sequence>
<evidence type="ECO:0000313" key="2">
    <source>
        <dbReference type="EMBL" id="MDO7849690.1"/>
    </source>
</evidence>
<reference evidence="2" key="1">
    <citation type="submission" date="2023-07" db="EMBL/GenBank/DDBJ databases">
        <authorList>
            <person name="Kim M.K."/>
        </authorList>
    </citation>
    <scope>NUCLEOTIDE SEQUENCE</scope>
    <source>
        <strain evidence="2">M29</strain>
    </source>
</reference>
<comment type="caution">
    <text evidence="2">The sequence shown here is derived from an EMBL/GenBank/DDBJ whole genome shotgun (WGS) entry which is preliminary data.</text>
</comment>
<protein>
    <recommendedName>
        <fullName evidence="4">DUF4145 domain-containing protein</fullName>
    </recommendedName>
</protein>
<dbReference type="Proteomes" id="UP001167796">
    <property type="component" value="Unassembled WGS sequence"/>
</dbReference>